<sequence>MTKEIHAHKVLHLLDKQSMPKSEFKTLIENKFGSDATFHTCKLNGFDVDSLLTFFEENNKVAVVDGHWTVNRQELCNH</sequence>
<accession>A0A3N9TDA9</accession>
<dbReference type="AlphaFoldDB" id="A0A3N9TDA9"/>
<dbReference type="Proteomes" id="UP000281112">
    <property type="component" value="Unassembled WGS sequence"/>
</dbReference>
<proteinExistence type="predicted"/>
<dbReference type="InterPro" id="IPR019620">
    <property type="entry name" value="Metal-bd_prot_put"/>
</dbReference>
<keyword evidence="2" id="KW-1185">Reference proteome</keyword>
<evidence type="ECO:0000313" key="2">
    <source>
        <dbReference type="Proteomes" id="UP000281112"/>
    </source>
</evidence>
<protein>
    <submittedName>
        <fullName evidence="1">DUF2492 family protein</fullName>
    </submittedName>
</protein>
<reference evidence="1 2" key="1">
    <citation type="submission" date="2018-11" db="EMBL/GenBank/DDBJ databases">
        <title>Vibrio LJC006 sp. nov., isolated from seawater during the bloom of the enteromorpha.</title>
        <authorList>
            <person name="Liang J."/>
        </authorList>
    </citation>
    <scope>NUCLEOTIDE SEQUENCE [LARGE SCALE GENOMIC DNA]</scope>
    <source>
        <strain evidence="1 2">LJC006</strain>
    </source>
</reference>
<dbReference type="EMBL" id="RJVQ01000012">
    <property type="protein sequence ID" value="RQW61505.1"/>
    <property type="molecule type" value="Genomic_DNA"/>
</dbReference>
<comment type="caution">
    <text evidence="1">The sequence shown here is derived from an EMBL/GenBank/DDBJ whole genome shotgun (WGS) entry which is preliminary data.</text>
</comment>
<dbReference type="OrthoDB" id="285410at2"/>
<evidence type="ECO:0000313" key="1">
    <source>
        <dbReference type="EMBL" id="RQW61505.1"/>
    </source>
</evidence>
<dbReference type="Pfam" id="PF10678">
    <property type="entry name" value="DUF2492"/>
    <property type="match status" value="1"/>
</dbReference>
<gene>
    <name evidence="1" type="ORF">EES38_19385</name>
</gene>
<organism evidence="1 2">
    <name type="scientific">Vibrio viridaestus</name>
    <dbReference type="NCBI Taxonomy" id="2487322"/>
    <lineage>
        <taxon>Bacteria</taxon>
        <taxon>Pseudomonadati</taxon>
        <taxon>Pseudomonadota</taxon>
        <taxon>Gammaproteobacteria</taxon>
        <taxon>Vibrionales</taxon>
        <taxon>Vibrionaceae</taxon>
        <taxon>Vibrio</taxon>
    </lineage>
</organism>
<dbReference type="RefSeq" id="WP_124938859.1">
    <property type="nucleotide sequence ID" value="NZ_RJVQ01000012.1"/>
</dbReference>
<dbReference type="NCBIfam" id="TIGR03853">
    <property type="entry name" value="matur_matur"/>
    <property type="match status" value="1"/>
</dbReference>
<name>A0A3N9TDA9_9VIBR</name>